<dbReference type="InterPro" id="IPR000237">
    <property type="entry name" value="GRIP_dom"/>
</dbReference>
<proteinExistence type="predicted"/>
<dbReference type="PROSITE" id="PS50913">
    <property type="entry name" value="GRIP"/>
    <property type="match status" value="1"/>
</dbReference>
<feature type="coiled-coil region" evidence="4">
    <location>
        <begin position="383"/>
        <end position="582"/>
    </location>
</feature>
<feature type="coiled-coil region" evidence="4">
    <location>
        <begin position="1102"/>
        <end position="1150"/>
    </location>
</feature>
<evidence type="ECO:0000256" key="1">
    <source>
        <dbReference type="ARBA" id="ARBA00004555"/>
    </source>
</evidence>
<reference evidence="7" key="1">
    <citation type="submission" date="2016-12" db="EMBL/GenBank/DDBJ databases">
        <title>An insight into the sialome and mialome of the sand fly, Nyssomyia neivai.</title>
        <authorList>
            <person name="Sebastian V."/>
            <person name="Goulart T.M."/>
            <person name="Oliveira W."/>
            <person name="Calvo E."/>
            <person name="Oliveira L.F."/>
            <person name="Pinto M.C."/>
            <person name="Rosselino A.M."/>
            <person name="Ribeiro J.M."/>
        </authorList>
    </citation>
    <scope>NUCLEOTIDE SEQUENCE</scope>
</reference>
<dbReference type="GO" id="GO:0006888">
    <property type="term" value="P:endoplasmic reticulum to Golgi vesicle-mediated transport"/>
    <property type="evidence" value="ECO:0007669"/>
    <property type="project" value="TreeGrafter"/>
</dbReference>
<evidence type="ECO:0000256" key="5">
    <source>
        <dbReference type="SAM" id="MobiDB-lite"/>
    </source>
</evidence>
<dbReference type="PANTHER" id="PTHR18921">
    <property type="entry name" value="MYOSIN HEAVY CHAIN - RELATED"/>
    <property type="match status" value="1"/>
</dbReference>
<dbReference type="GO" id="GO:0005794">
    <property type="term" value="C:Golgi apparatus"/>
    <property type="evidence" value="ECO:0007669"/>
    <property type="project" value="UniProtKB-SubCell"/>
</dbReference>
<dbReference type="GO" id="GO:0031267">
    <property type="term" value="F:small GTPase binding"/>
    <property type="evidence" value="ECO:0007669"/>
    <property type="project" value="TreeGrafter"/>
</dbReference>
<dbReference type="Gene3D" id="1.10.287.1490">
    <property type="match status" value="1"/>
</dbReference>
<protein>
    <submittedName>
        <fullName evidence="7">Putative golgi microtubule-associated protein</fullName>
    </submittedName>
</protein>
<evidence type="ECO:0000313" key="7">
    <source>
        <dbReference type="EMBL" id="JAV10718.1"/>
    </source>
</evidence>
<feature type="coiled-coil region" evidence="4">
    <location>
        <begin position="265"/>
        <end position="359"/>
    </location>
</feature>
<evidence type="ECO:0000256" key="4">
    <source>
        <dbReference type="SAM" id="Coils"/>
    </source>
</evidence>
<organism evidence="7">
    <name type="scientific">Nyssomyia neivai</name>
    <dbReference type="NCBI Taxonomy" id="330878"/>
    <lineage>
        <taxon>Eukaryota</taxon>
        <taxon>Metazoa</taxon>
        <taxon>Ecdysozoa</taxon>
        <taxon>Arthropoda</taxon>
        <taxon>Hexapoda</taxon>
        <taxon>Insecta</taxon>
        <taxon>Pterygota</taxon>
        <taxon>Neoptera</taxon>
        <taxon>Endopterygota</taxon>
        <taxon>Diptera</taxon>
        <taxon>Nematocera</taxon>
        <taxon>Psychodoidea</taxon>
        <taxon>Psychodidae</taxon>
        <taxon>Nyssomyia</taxon>
    </lineage>
</organism>
<dbReference type="GO" id="GO:0007030">
    <property type="term" value="P:Golgi organization"/>
    <property type="evidence" value="ECO:0007669"/>
    <property type="project" value="TreeGrafter"/>
</dbReference>
<feature type="coiled-coil region" evidence="4">
    <location>
        <begin position="635"/>
        <end position="820"/>
    </location>
</feature>
<feature type="domain" description="GRIP" evidence="6">
    <location>
        <begin position="1143"/>
        <end position="1193"/>
    </location>
</feature>
<accession>A0A1L8DWB1</accession>
<sequence>MSWLNLDSLNNIKGQITRAIQETVVQPVQEDEVDHVAKLESATQRVQELTELCTTQDQELSTLRRQILELQQQQQSKSAEGAGKSTHEANASNDESWFWDADNNTSSSSSKNEEIISKSPSGGDLTIIPLDQSSDMDIQERHQKRMEDVEAKVKKVNLENALLSEKVKQLSSENKDLNENIEELDKQHGVIVENLLAQKNQLQEKVHEAKVSVEALTKMKKDLTDLAGKHEKVENAYVASVQENITIKQQMEAINNELRRAVCENVELVAAMEVKNDELKNMMREKENLQREFQEFVVKMTTERDCETTTVKQLTDKIQFLEEDVQKSTTYSSEIQKKVLELSDELEREKTEKHKVQEEFHAFREAEMHKNSTDSEKLEDQELQEMKKRFPVLEEQVREANQVAEDAKRSMKEVQEKCTRLEVEKKQLNEDLVALQEDDLTLQRNFHALEQIGTEKKQLEQDFTSLQEEDLQLQRDYNDLKEKYRCLEEECEAIKSQMQDLGTKFQGNERDLAEMTEKCNVIAAECDQVKIERRQIEQDFIALQEDDLNLQREFHAFRNDNFQQLSEENNNLQRQIIDLQSKINIGNVEEVSVAEVPSSSVLELLRTFGGTSTSEDALKALEDFLKANQDTKFKLDAVEKRLTEAYAGVNQQKEEIRKLEHEKKTVQADLMHYEIECSELMKNNEILVQELEEIKSGKLETIQENSEEAVAMLEKQLEECNTINQGLENDIQMLHKRLDEMDNNQEELLQKIAQLEGENSQKAAKVGELRAQASSLESEKSNLTFELMELKVEGSRSQDIEKYQNELQQLKHEGSQKDQQLTELIHAGEKMRETLDGLVKEKNELINLVTVKHNESLQYHAEIQRLSQLLQQEMSKTCAKCPEFEKTLHDYQALRTRVSELEALPDQIDCLKEKSNLLAASLLEEQQNAKVLVREKQELRDKNVNLTRDLERLRQHLLSVEEDQTAQMVDLQRQTDEYKNKLTHLEQEAQKSSTAYTSASIRANQHAETLQTQYMLLTQQRDELSTKLSAAEDRESKNQAALINLQCALEQFQRDKDRDVEATTLRIRKHLEDERRAHGDVVTEVRNLQGQLLEAKTGLLAASRISDQLEQSQANLSAQKEELQKVQEKCTKLEQKLADAETNQADKVEKTLIKNLVIGYVSAPNVGDKSQILKLISAVLDFNQMESDRIGLKPSQAWGTQGGDETQGLAQAFVKFLEKESQPRQQPTAASLLNISHTKSPNPKTPPEPAAAAPVQPILLSDNILQALSPPRNSSTILKDILNDT</sequence>
<name>A0A1L8DWB1_9DIPT</name>
<comment type="subcellular location">
    <subcellularLocation>
        <location evidence="1">Golgi apparatus</location>
    </subcellularLocation>
</comment>
<dbReference type="EMBL" id="GFDF01003366">
    <property type="protein sequence ID" value="JAV10718.1"/>
    <property type="molecule type" value="Transcribed_RNA"/>
</dbReference>
<keyword evidence="2" id="KW-0333">Golgi apparatus</keyword>
<dbReference type="PANTHER" id="PTHR18921:SF2">
    <property type="entry name" value="THYROID RECEPTOR-INTERACTING PROTEIN 11"/>
    <property type="match status" value="1"/>
</dbReference>
<evidence type="ECO:0000259" key="6">
    <source>
        <dbReference type="PROSITE" id="PS50913"/>
    </source>
</evidence>
<feature type="coiled-coil region" evidence="4">
    <location>
        <begin position="139"/>
        <end position="219"/>
    </location>
</feature>
<feature type="coiled-coil region" evidence="4">
    <location>
        <begin position="922"/>
        <end position="1034"/>
    </location>
</feature>
<evidence type="ECO:0000256" key="3">
    <source>
        <dbReference type="ARBA" id="ARBA00023054"/>
    </source>
</evidence>
<feature type="region of interest" description="Disordered" evidence="5">
    <location>
        <begin position="71"/>
        <end position="128"/>
    </location>
</feature>
<evidence type="ECO:0000256" key="2">
    <source>
        <dbReference type="ARBA" id="ARBA00023034"/>
    </source>
</evidence>
<keyword evidence="3 4" id="KW-0175">Coiled coil</keyword>